<comment type="caution">
    <text evidence="5">The sequence shown here is derived from an EMBL/GenBank/DDBJ whole genome shotgun (WGS) entry which is preliminary data.</text>
</comment>
<dbReference type="Pfam" id="PF03938">
    <property type="entry name" value="OmpH"/>
    <property type="match status" value="1"/>
</dbReference>
<organism evidence="5 6">
    <name type="scientific">Candidatus Enterocola intestinipullorum</name>
    <dbReference type="NCBI Taxonomy" id="2840783"/>
    <lineage>
        <taxon>Bacteria</taxon>
        <taxon>Pseudomonadati</taxon>
        <taxon>Bacteroidota</taxon>
        <taxon>Bacteroidia</taxon>
        <taxon>Bacteroidales</taxon>
        <taxon>Candidatus Enterocola</taxon>
    </lineage>
</organism>
<keyword evidence="3" id="KW-0175">Coiled coil</keyword>
<feature type="signal peptide" evidence="4">
    <location>
        <begin position="1"/>
        <end position="20"/>
    </location>
</feature>
<dbReference type="GO" id="GO:0051082">
    <property type="term" value="F:unfolded protein binding"/>
    <property type="evidence" value="ECO:0007669"/>
    <property type="project" value="InterPro"/>
</dbReference>
<protein>
    <submittedName>
        <fullName evidence="5">OmpH family outer membrane protein</fullName>
    </submittedName>
</protein>
<dbReference type="GO" id="GO:0005829">
    <property type="term" value="C:cytosol"/>
    <property type="evidence" value="ECO:0007669"/>
    <property type="project" value="TreeGrafter"/>
</dbReference>
<evidence type="ECO:0000313" key="6">
    <source>
        <dbReference type="Proteomes" id="UP000823637"/>
    </source>
</evidence>
<evidence type="ECO:0000313" key="5">
    <source>
        <dbReference type="EMBL" id="MBO8447348.1"/>
    </source>
</evidence>
<dbReference type="PANTHER" id="PTHR35089">
    <property type="entry name" value="CHAPERONE PROTEIN SKP"/>
    <property type="match status" value="1"/>
</dbReference>
<gene>
    <name evidence="5" type="ORF">IAC32_06355</name>
</gene>
<keyword evidence="2 4" id="KW-0732">Signal</keyword>
<feature type="coiled-coil region" evidence="3">
    <location>
        <begin position="35"/>
        <end position="80"/>
    </location>
</feature>
<comment type="similarity">
    <text evidence="1">Belongs to the Skp family.</text>
</comment>
<reference evidence="5" key="1">
    <citation type="submission" date="2020-10" db="EMBL/GenBank/DDBJ databases">
        <authorList>
            <person name="Gilroy R."/>
        </authorList>
    </citation>
    <scope>NUCLEOTIDE SEQUENCE</scope>
    <source>
        <strain evidence="5">D3-1215</strain>
    </source>
</reference>
<evidence type="ECO:0000256" key="3">
    <source>
        <dbReference type="SAM" id="Coils"/>
    </source>
</evidence>
<dbReference type="Proteomes" id="UP000823637">
    <property type="component" value="Unassembled WGS sequence"/>
</dbReference>
<dbReference type="InterPro" id="IPR005632">
    <property type="entry name" value="Chaperone_Skp"/>
</dbReference>
<dbReference type="InterPro" id="IPR024930">
    <property type="entry name" value="Skp_dom_sf"/>
</dbReference>
<evidence type="ECO:0000256" key="1">
    <source>
        <dbReference type="ARBA" id="ARBA00009091"/>
    </source>
</evidence>
<dbReference type="SUPFAM" id="SSF111384">
    <property type="entry name" value="OmpH-like"/>
    <property type="match status" value="1"/>
</dbReference>
<dbReference type="AlphaFoldDB" id="A0A9D9HEP5"/>
<reference evidence="5" key="2">
    <citation type="journal article" date="2021" name="PeerJ">
        <title>Extensive microbial diversity within the chicken gut microbiome revealed by metagenomics and culture.</title>
        <authorList>
            <person name="Gilroy R."/>
            <person name="Ravi A."/>
            <person name="Getino M."/>
            <person name="Pursley I."/>
            <person name="Horton D.L."/>
            <person name="Alikhan N.F."/>
            <person name="Baker D."/>
            <person name="Gharbi K."/>
            <person name="Hall N."/>
            <person name="Watson M."/>
            <person name="Adriaenssens E.M."/>
            <person name="Foster-Nyarko E."/>
            <person name="Jarju S."/>
            <person name="Secka A."/>
            <person name="Antonio M."/>
            <person name="Oren A."/>
            <person name="Chaudhuri R.R."/>
            <person name="La Ragione R."/>
            <person name="Hildebrand F."/>
            <person name="Pallen M.J."/>
        </authorList>
    </citation>
    <scope>NUCLEOTIDE SEQUENCE</scope>
    <source>
        <strain evidence="5">D3-1215</strain>
    </source>
</reference>
<proteinExistence type="inferred from homology"/>
<feature type="chain" id="PRO_5038899260" evidence="4">
    <location>
        <begin position="21"/>
        <end position="170"/>
    </location>
</feature>
<evidence type="ECO:0000256" key="4">
    <source>
        <dbReference type="SAM" id="SignalP"/>
    </source>
</evidence>
<accession>A0A9D9HEP5</accession>
<dbReference type="Gene3D" id="3.30.910.20">
    <property type="entry name" value="Skp domain"/>
    <property type="match status" value="1"/>
</dbReference>
<dbReference type="GO" id="GO:0050821">
    <property type="term" value="P:protein stabilization"/>
    <property type="evidence" value="ECO:0007669"/>
    <property type="project" value="TreeGrafter"/>
</dbReference>
<dbReference type="PANTHER" id="PTHR35089:SF1">
    <property type="entry name" value="CHAPERONE PROTEIN SKP"/>
    <property type="match status" value="1"/>
</dbReference>
<evidence type="ECO:0000256" key="2">
    <source>
        <dbReference type="ARBA" id="ARBA00022729"/>
    </source>
</evidence>
<sequence>MKRTFLTIAFGLLTVTAAIAQKFAFVDTEYLMKNIPAYESAAQQLEQSSKKWQKEIDALNEEAETLYKNYQSEMVFLSDEQKLEREKAIVAKETEVSELKRKYFGADGELYKKKESLMKPVYDELYNALKSLSESKGYSAIWDRATGMILFVNPNVDISDAVLTKMGYAQ</sequence>
<dbReference type="SMART" id="SM00935">
    <property type="entry name" value="OmpH"/>
    <property type="match status" value="1"/>
</dbReference>
<name>A0A9D9HEP5_9BACT</name>
<dbReference type="EMBL" id="JADIMR010000094">
    <property type="protein sequence ID" value="MBO8447348.1"/>
    <property type="molecule type" value="Genomic_DNA"/>
</dbReference>